<feature type="compositionally biased region" description="Basic and acidic residues" evidence="1">
    <location>
        <begin position="189"/>
        <end position="199"/>
    </location>
</feature>
<gene>
    <name evidence="4" type="ORF">TSAR_014133</name>
</gene>
<feature type="region of interest" description="Disordered" evidence="1">
    <location>
        <begin position="337"/>
        <end position="393"/>
    </location>
</feature>
<feature type="signal peptide" evidence="3">
    <location>
        <begin position="1"/>
        <end position="22"/>
    </location>
</feature>
<feature type="transmembrane region" description="Helical" evidence="2">
    <location>
        <begin position="123"/>
        <end position="142"/>
    </location>
</feature>
<dbReference type="OrthoDB" id="8180835at2759"/>
<feature type="chain" id="PRO_5012963536" evidence="3">
    <location>
        <begin position="23"/>
        <end position="461"/>
    </location>
</feature>
<feature type="transmembrane region" description="Helical" evidence="2">
    <location>
        <begin position="91"/>
        <end position="111"/>
    </location>
</feature>
<feature type="region of interest" description="Disordered" evidence="1">
    <location>
        <begin position="406"/>
        <end position="461"/>
    </location>
</feature>
<keyword evidence="2" id="KW-0812">Transmembrane</keyword>
<feature type="region of interest" description="Disordered" evidence="1">
    <location>
        <begin position="178"/>
        <end position="214"/>
    </location>
</feature>
<comment type="caution">
    <text evidence="4">The sequence shown here is derived from an EMBL/GenBank/DDBJ whole genome shotgun (WGS) entry which is preliminary data.</text>
</comment>
<keyword evidence="3" id="KW-0732">Signal</keyword>
<keyword evidence="2" id="KW-0472">Membrane</keyword>
<accession>A0A232F4J3</accession>
<evidence type="ECO:0000313" key="4">
    <source>
        <dbReference type="EMBL" id="OXU25704.1"/>
    </source>
</evidence>
<organism evidence="4 5">
    <name type="scientific">Trichomalopsis sarcophagae</name>
    <dbReference type="NCBI Taxonomy" id="543379"/>
    <lineage>
        <taxon>Eukaryota</taxon>
        <taxon>Metazoa</taxon>
        <taxon>Ecdysozoa</taxon>
        <taxon>Arthropoda</taxon>
        <taxon>Hexapoda</taxon>
        <taxon>Insecta</taxon>
        <taxon>Pterygota</taxon>
        <taxon>Neoptera</taxon>
        <taxon>Endopterygota</taxon>
        <taxon>Hymenoptera</taxon>
        <taxon>Apocrita</taxon>
        <taxon>Proctotrupomorpha</taxon>
        <taxon>Chalcidoidea</taxon>
        <taxon>Pteromalidae</taxon>
        <taxon>Pteromalinae</taxon>
        <taxon>Trichomalopsis</taxon>
    </lineage>
</organism>
<feature type="compositionally biased region" description="Low complexity" evidence="1">
    <location>
        <begin position="407"/>
        <end position="420"/>
    </location>
</feature>
<keyword evidence="5" id="KW-1185">Reference proteome</keyword>
<reference evidence="4 5" key="1">
    <citation type="journal article" date="2017" name="Curr. Biol.">
        <title>The Evolution of Venom by Co-option of Single-Copy Genes.</title>
        <authorList>
            <person name="Martinson E.O."/>
            <person name="Mrinalini"/>
            <person name="Kelkar Y.D."/>
            <person name="Chang C.H."/>
            <person name="Werren J.H."/>
        </authorList>
    </citation>
    <scope>NUCLEOTIDE SEQUENCE [LARGE SCALE GENOMIC DNA]</scope>
    <source>
        <strain evidence="4 5">Alberta</strain>
        <tissue evidence="4">Whole body</tissue>
    </source>
</reference>
<name>A0A232F4J3_9HYME</name>
<evidence type="ECO:0000256" key="3">
    <source>
        <dbReference type="SAM" id="SignalP"/>
    </source>
</evidence>
<keyword evidence="2" id="KW-1133">Transmembrane helix</keyword>
<evidence type="ECO:0000256" key="1">
    <source>
        <dbReference type="SAM" id="MobiDB-lite"/>
    </source>
</evidence>
<dbReference type="AlphaFoldDB" id="A0A232F4J3"/>
<evidence type="ECO:0000313" key="5">
    <source>
        <dbReference type="Proteomes" id="UP000215335"/>
    </source>
</evidence>
<proteinExistence type="predicted"/>
<evidence type="ECO:0000256" key="2">
    <source>
        <dbReference type="SAM" id="Phobius"/>
    </source>
</evidence>
<dbReference type="EMBL" id="NNAY01000965">
    <property type="protein sequence ID" value="OXU25704.1"/>
    <property type="molecule type" value="Genomic_DNA"/>
</dbReference>
<dbReference type="Proteomes" id="UP000215335">
    <property type="component" value="Unassembled WGS sequence"/>
</dbReference>
<sequence length="461" mass="52076">MWNRKVCIRVIELLLCIACVVALRVTDDESRRVFHYLRNRSLEWSLLNNVTWGSIGAALATATCGGYIIVTAGLLIAAASGELRGRVTERCLLGLGVILFGIVGALSMASIDSVPNDLIDNAAVLGTLCLVTAMVFIADMLMSPVVGKKKHDGTQTISSKEQAKQYVTTTTMTINEKEPNKKVSTWRSPTHEMTEKRNSMNDSVVEDDDRDDREHRLERAERQMREYAQNIENGRGARGKPLRDRDDMPRKMNGYYRNDDVYQRPVDEVDDAPPFPTNGDTPVFAKVMNPGVKIMRVDRDDERGYDNYRQYLLPDFFRPVYRRHAGAKIACRYSDSSQYDNVPTRMRGSSPGILKRQRDVSFSDPRRSRGYRPQEMDEDHPGQQRRQHRGTRDEIEMLEESFDALRTSTMTTTSAATQTTGADRKTSTATIMVGAPVTPNDPGYVRHMSSNWPQNLKPKTP</sequence>
<protein>
    <submittedName>
        <fullName evidence="4">Uncharacterized protein</fullName>
    </submittedName>
</protein>
<feature type="transmembrane region" description="Helical" evidence="2">
    <location>
        <begin position="51"/>
        <end position="79"/>
    </location>
</feature>
<feature type="compositionally biased region" description="Basic and acidic residues" evidence="1">
    <location>
        <begin position="356"/>
        <end position="382"/>
    </location>
</feature>